<dbReference type="Gene3D" id="1.10.150.20">
    <property type="entry name" value="5' to 3' exonuclease, C-terminal subdomain"/>
    <property type="match status" value="1"/>
</dbReference>
<gene>
    <name evidence="4" type="ORF">UFOVP453_10</name>
</gene>
<name>A0A6J5MC83_9CAUD</name>
<keyword evidence="2" id="KW-1194">Viral DNA replication</keyword>
<dbReference type="Gene3D" id="3.30.420.10">
    <property type="entry name" value="Ribonuclease H-like superfamily/Ribonuclease H"/>
    <property type="match status" value="1"/>
</dbReference>
<keyword evidence="4" id="KW-0269">Exonuclease</keyword>
<evidence type="ECO:0000313" key="4">
    <source>
        <dbReference type="EMBL" id="CAB4143922.1"/>
    </source>
</evidence>
<organism evidence="4">
    <name type="scientific">uncultured Caudovirales phage</name>
    <dbReference type="NCBI Taxonomy" id="2100421"/>
    <lineage>
        <taxon>Viruses</taxon>
        <taxon>Duplodnaviria</taxon>
        <taxon>Heunggongvirae</taxon>
        <taxon>Uroviricota</taxon>
        <taxon>Caudoviricetes</taxon>
        <taxon>Peduoviridae</taxon>
        <taxon>Maltschvirus</taxon>
        <taxon>Maltschvirus maltsch</taxon>
    </lineage>
</organism>
<dbReference type="GO" id="GO:0006261">
    <property type="term" value="P:DNA-templated DNA replication"/>
    <property type="evidence" value="ECO:0007669"/>
    <property type="project" value="InterPro"/>
</dbReference>
<protein>
    <submittedName>
        <fullName evidence="4">PolA DNA polymerase I - 3'-5' exonuclease and polymerase domains</fullName>
    </submittedName>
</protein>
<sequence length="669" mass="77690">MKLTIANEEYNVLYTPSPKPITDALERDKPNYITFDTETDGLHIKKARPFLCAVAWDNQVFVFPANKTILSELVNWSQQVKRVYAHNTTYDMHMMANVCGDDVPTKITNWGDTMGLCRLIFEAVSQSDGGDSLALKRISQKYIDVNADRYEKEVKSWLKAKESQDKKVLIAMLKGAGWSLSRLQKALDGAENVPCEIMDVYNEFNQNYPKPTYKDVPLPTMIPYLAVDVILTNILVRKAMPIVISKDQVSVAQREFRLIPVIYKMEREGLEVDRSYLQEAHYKMAQYIEDLKIRSHELAGQSFNVGQHAVIKEIYTDKLGERPESTDKQFLSKQAANGDELAKIIKTLRRLEKWQATYIEKILNDCEYDGRFYTQLNQYNPVTGRFSGDAQQFPKEAILDGNGNEIFNPRRAFKGRVYYLDYSQVELRVQAHYTMYFGGDLNLCRAYMPYKCYERDGKWYREEDNTEWTPTDVHSATTIKALDAMNIDYKTLSEKDFKRWRNIGKMFNFMRNYGGGDKKAAEVLDIELEQAKALNKGYTDAFPLVIEYQRAVERAFHEKGYAQNLYGRRYYLSDSWRFYKAANYIIQGSCADMLKDKMIQIDEFLTENNCKSRLILCVHDELQFSIPSEEDWIVPHIKEIMENAPNIQIPIVCEVEFTETYWSEKKGLV</sequence>
<keyword evidence="4" id="KW-0540">Nuclease</keyword>
<evidence type="ECO:0000259" key="3">
    <source>
        <dbReference type="SMART" id="SM00482"/>
    </source>
</evidence>
<dbReference type="PANTHER" id="PTHR10133">
    <property type="entry name" value="DNA POLYMERASE I"/>
    <property type="match status" value="1"/>
</dbReference>
<keyword evidence="4" id="KW-0378">Hydrolase</keyword>
<dbReference type="Pfam" id="PF00476">
    <property type="entry name" value="DNA_pol_A"/>
    <property type="match status" value="1"/>
</dbReference>
<dbReference type="GO" id="GO:0006302">
    <property type="term" value="P:double-strand break repair"/>
    <property type="evidence" value="ECO:0007669"/>
    <property type="project" value="TreeGrafter"/>
</dbReference>
<dbReference type="Gene3D" id="3.30.70.370">
    <property type="match status" value="1"/>
</dbReference>
<dbReference type="PANTHER" id="PTHR10133:SF27">
    <property type="entry name" value="DNA POLYMERASE NU"/>
    <property type="match status" value="1"/>
</dbReference>
<dbReference type="InterPro" id="IPR036397">
    <property type="entry name" value="RNaseH_sf"/>
</dbReference>
<dbReference type="InterPro" id="IPR012337">
    <property type="entry name" value="RNaseH-like_sf"/>
</dbReference>
<dbReference type="Gene3D" id="1.20.1060.10">
    <property type="entry name" value="Taq DNA Polymerase, Chain T, domain 4"/>
    <property type="match status" value="1"/>
</dbReference>
<feature type="domain" description="DNA-directed DNA polymerase family A palm" evidence="3">
    <location>
        <begin position="403"/>
        <end position="630"/>
    </location>
</feature>
<keyword evidence="1" id="KW-0235">DNA replication</keyword>
<dbReference type="InterPro" id="IPR002298">
    <property type="entry name" value="DNA_polymerase_A"/>
</dbReference>
<dbReference type="GO" id="GO:0004527">
    <property type="term" value="F:exonuclease activity"/>
    <property type="evidence" value="ECO:0007669"/>
    <property type="project" value="UniProtKB-KW"/>
</dbReference>
<dbReference type="PRINTS" id="PR00868">
    <property type="entry name" value="DNAPOLI"/>
</dbReference>
<dbReference type="GO" id="GO:0003887">
    <property type="term" value="F:DNA-directed DNA polymerase activity"/>
    <property type="evidence" value="ECO:0007669"/>
    <property type="project" value="InterPro"/>
</dbReference>
<dbReference type="GO" id="GO:0039693">
    <property type="term" value="P:viral DNA genome replication"/>
    <property type="evidence" value="ECO:0007669"/>
    <property type="project" value="UniProtKB-KW"/>
</dbReference>
<dbReference type="SMART" id="SM00482">
    <property type="entry name" value="POLAc"/>
    <property type="match status" value="1"/>
</dbReference>
<dbReference type="InterPro" id="IPR001098">
    <property type="entry name" value="DNA-dir_DNA_pol_A_palm_dom"/>
</dbReference>
<evidence type="ECO:0000256" key="1">
    <source>
        <dbReference type="ARBA" id="ARBA00022705"/>
    </source>
</evidence>
<dbReference type="GO" id="GO:0003677">
    <property type="term" value="F:DNA binding"/>
    <property type="evidence" value="ECO:0007669"/>
    <property type="project" value="InterPro"/>
</dbReference>
<evidence type="ECO:0000256" key="2">
    <source>
        <dbReference type="ARBA" id="ARBA00023109"/>
    </source>
</evidence>
<accession>A0A6J5MC83</accession>
<dbReference type="InterPro" id="IPR043502">
    <property type="entry name" value="DNA/RNA_pol_sf"/>
</dbReference>
<dbReference type="EMBL" id="LR796426">
    <property type="protein sequence ID" value="CAB4143922.1"/>
    <property type="molecule type" value="Genomic_DNA"/>
</dbReference>
<reference evidence="4" key="1">
    <citation type="submission" date="2020-04" db="EMBL/GenBank/DDBJ databases">
        <authorList>
            <person name="Chiriac C."/>
            <person name="Salcher M."/>
            <person name="Ghai R."/>
            <person name="Kavagutti S V."/>
        </authorList>
    </citation>
    <scope>NUCLEOTIDE SEQUENCE</scope>
</reference>
<dbReference type="SUPFAM" id="SSF53098">
    <property type="entry name" value="Ribonuclease H-like"/>
    <property type="match status" value="1"/>
</dbReference>
<proteinExistence type="predicted"/>
<dbReference type="SUPFAM" id="SSF56672">
    <property type="entry name" value="DNA/RNA polymerases"/>
    <property type="match status" value="1"/>
</dbReference>